<dbReference type="Proteomes" id="UP000474054">
    <property type="component" value="Unassembled WGS sequence"/>
</dbReference>
<reference evidence="2 3" key="2">
    <citation type="submission" date="2019-10" db="EMBL/GenBank/DDBJ databases">
        <title>Genome Sequences from Six Type Strain Members of the Archaeal Family Sulfolobaceae: Acidianus ambivalens, Acidianus infernus, Metallosphaera prunae, Stygiolobus azoricus, Sulfolobus metallicus, and Sulfurisphaera ohwakuensis.</title>
        <authorList>
            <person name="Counts J.A."/>
            <person name="Kelly R.M."/>
        </authorList>
    </citation>
    <scope>NUCLEOTIDE SEQUENCE [LARGE SCALE GENOMIC DNA]</scope>
    <source>
        <strain evidence="2 3">LEI 10</strain>
    </source>
</reference>
<evidence type="ECO:0000313" key="2">
    <source>
        <dbReference type="EMBL" id="QGR22342.1"/>
    </source>
</evidence>
<gene>
    <name evidence="2" type="ORF">D1866_10430</name>
    <name evidence="1" type="ORF">GFB69_01870</name>
</gene>
<evidence type="ECO:0008006" key="5">
    <source>
        <dbReference type="Google" id="ProtNLM"/>
    </source>
</evidence>
<dbReference type="EMBL" id="WHYS01000001">
    <property type="protein sequence ID" value="MQL54532.1"/>
    <property type="molecule type" value="Genomic_DNA"/>
</dbReference>
<dbReference type="AlphaFoldDB" id="A0A650CXH4"/>
<accession>A0A650CXH4</accession>
<protein>
    <recommendedName>
        <fullName evidence="5">DUF2250 domain-containing protein</fullName>
    </recommendedName>
</protein>
<sequence>MSELNDLMKKILIHIYKYGPDNPWYMARRLLGESGWAPKYNEDEIDAACRKLEEMGYLVRFQGALKKSVTSSVKPWLKVKAKELGHKPKGIYFDLSKEGRRIASDLYKEYKRSLESANSNKSSQKTNKKKS</sequence>
<organism evidence="2 3">
    <name type="scientific">Acidianus ambivalens</name>
    <name type="common">Desulfurolobus ambivalens</name>
    <dbReference type="NCBI Taxonomy" id="2283"/>
    <lineage>
        <taxon>Archaea</taxon>
        <taxon>Thermoproteota</taxon>
        <taxon>Thermoprotei</taxon>
        <taxon>Sulfolobales</taxon>
        <taxon>Sulfolobaceae</taxon>
        <taxon>Acidianus</taxon>
    </lineage>
</organism>
<name>A0A650CXH4_ACIAM</name>
<evidence type="ECO:0000313" key="1">
    <source>
        <dbReference type="EMBL" id="MQL54532.1"/>
    </source>
</evidence>
<dbReference type="Proteomes" id="UP000426328">
    <property type="component" value="Chromosome"/>
</dbReference>
<keyword evidence="3" id="KW-1185">Reference proteome</keyword>
<dbReference type="RefSeq" id="WP_152939681.1">
    <property type="nucleotide sequence ID" value="NZ_CP045482.1"/>
</dbReference>
<evidence type="ECO:0000313" key="4">
    <source>
        <dbReference type="Proteomes" id="UP000474054"/>
    </source>
</evidence>
<evidence type="ECO:0000313" key="3">
    <source>
        <dbReference type="Proteomes" id="UP000426328"/>
    </source>
</evidence>
<dbReference type="EMBL" id="CP045482">
    <property type="protein sequence ID" value="QGR22342.1"/>
    <property type="molecule type" value="Genomic_DNA"/>
</dbReference>
<dbReference type="GeneID" id="42780151"/>
<dbReference type="KEGG" id="aamb:D1866_10430"/>
<reference evidence="1 4" key="1">
    <citation type="submission" date="2019-10" db="EMBL/GenBank/DDBJ databases">
        <title>Comparative genomics of sulfur disproportionating microorganisms.</title>
        <authorList>
            <person name="Ward L.M."/>
            <person name="Bertran E."/>
            <person name="Johnston D."/>
        </authorList>
    </citation>
    <scope>NUCLEOTIDE SEQUENCE [LARGE SCALE GENOMIC DNA]</scope>
    <source>
        <strain evidence="1 4">DSM 3772</strain>
    </source>
</reference>
<proteinExistence type="predicted"/>